<dbReference type="RefSeq" id="WP_073385781.1">
    <property type="nucleotide sequence ID" value="NZ_FQXK01000006.1"/>
</dbReference>
<dbReference type="PANTHER" id="PTHR31377:SF0">
    <property type="entry name" value="AGMATINE DEIMINASE-RELATED"/>
    <property type="match status" value="1"/>
</dbReference>
<keyword evidence="1 2" id="KW-0378">Hydrolase</keyword>
<keyword evidence="4" id="KW-1185">Reference proteome</keyword>
<gene>
    <name evidence="2" type="primary">aguA</name>
    <name evidence="3" type="ORF">SAMN02745229_00856</name>
</gene>
<dbReference type="InterPro" id="IPR007466">
    <property type="entry name" value="Peptidyl-Arg-deiminase_porph"/>
</dbReference>
<dbReference type="PANTHER" id="PTHR31377">
    <property type="entry name" value="AGMATINE DEIMINASE-RELATED"/>
    <property type="match status" value="1"/>
</dbReference>
<name>A0A1M5V3N0_BUTFI</name>
<dbReference type="SUPFAM" id="SSF55909">
    <property type="entry name" value="Pentein"/>
    <property type="match status" value="1"/>
</dbReference>
<dbReference type="NCBIfam" id="TIGR03380">
    <property type="entry name" value="agmatine_aguA"/>
    <property type="match status" value="1"/>
</dbReference>
<organism evidence="3 4">
    <name type="scientific">Butyrivibrio fibrisolvens DSM 3071</name>
    <dbReference type="NCBI Taxonomy" id="1121131"/>
    <lineage>
        <taxon>Bacteria</taxon>
        <taxon>Bacillati</taxon>
        <taxon>Bacillota</taxon>
        <taxon>Clostridia</taxon>
        <taxon>Lachnospirales</taxon>
        <taxon>Lachnospiraceae</taxon>
        <taxon>Butyrivibrio</taxon>
    </lineage>
</organism>
<reference evidence="4" key="1">
    <citation type="submission" date="2016-11" db="EMBL/GenBank/DDBJ databases">
        <authorList>
            <person name="Varghese N."/>
            <person name="Submissions S."/>
        </authorList>
    </citation>
    <scope>NUCLEOTIDE SEQUENCE [LARGE SCALE GENOMIC DNA]</scope>
    <source>
        <strain evidence="4">DSM 3071</strain>
    </source>
</reference>
<dbReference type="Gene3D" id="3.75.10.10">
    <property type="entry name" value="L-arginine/glycine Amidinotransferase, Chain A"/>
    <property type="match status" value="1"/>
</dbReference>
<evidence type="ECO:0000256" key="2">
    <source>
        <dbReference type="HAMAP-Rule" id="MF_01841"/>
    </source>
</evidence>
<dbReference type="GeneID" id="89511639"/>
<dbReference type="HAMAP" id="MF_01841">
    <property type="entry name" value="Agmatine_deimin"/>
    <property type="match status" value="1"/>
</dbReference>
<sequence>MIKKFTTTPKTDGFHMPGEFEKHKGTVMIWPVRPGSWPYGGKEAQKVFTKIAKEIAKHEVMYMLTDKEHAADAAKMLDADIIDASNGETATDTSFKEGASNIHVLVIPTDDSWARDVGPTFVTNKRGSIRGIDWKFNAWGGEIDGLYPDYENDNAAASKICEALSCDVYDAQDFVLEGGAIHSDGEGTVIVTESCLLSKGRNPKMSKEKLTDRLCNMLGAKKVIWIPYGIYNDETNEHVDNICAFTKPGEVVLAWTNDTEDPQYKMSAADLQVLISTKDAKGRKLKIHKLMIPKEPVCIKEEELEGYEFAEGEDTREVGERLAASYVNFYICNGAVLVPQFGDVNDKAAVKKLKALFPDREIVGIPARQIIVGGGNIHCITQQIPEK</sequence>
<protein>
    <recommendedName>
        <fullName evidence="2">Putative agmatine deiminase</fullName>
        <ecNumber evidence="2">3.5.3.12</ecNumber>
    </recommendedName>
    <alternativeName>
        <fullName evidence="2">Agmatine iminohydrolase</fullName>
    </alternativeName>
</protein>
<evidence type="ECO:0000313" key="4">
    <source>
        <dbReference type="Proteomes" id="UP000184278"/>
    </source>
</evidence>
<dbReference type="GO" id="GO:0047632">
    <property type="term" value="F:agmatine deiminase activity"/>
    <property type="evidence" value="ECO:0007669"/>
    <property type="project" value="UniProtKB-UniRule"/>
</dbReference>
<dbReference type="Pfam" id="PF04371">
    <property type="entry name" value="PAD_porph"/>
    <property type="match status" value="1"/>
</dbReference>
<comment type="catalytic activity">
    <reaction evidence="2">
        <text>agmatine + H2O = N-carbamoylputrescine + NH4(+)</text>
        <dbReference type="Rhea" id="RHEA:18037"/>
        <dbReference type="ChEBI" id="CHEBI:15377"/>
        <dbReference type="ChEBI" id="CHEBI:28938"/>
        <dbReference type="ChEBI" id="CHEBI:58145"/>
        <dbReference type="ChEBI" id="CHEBI:58318"/>
        <dbReference type="EC" id="3.5.3.12"/>
    </reaction>
</comment>
<dbReference type="Proteomes" id="UP000184278">
    <property type="component" value="Unassembled WGS sequence"/>
</dbReference>
<accession>A0A1M5V3N0</accession>
<dbReference type="InterPro" id="IPR017754">
    <property type="entry name" value="Agmatine_deiminase"/>
</dbReference>
<dbReference type="GO" id="GO:0004668">
    <property type="term" value="F:protein-arginine deiminase activity"/>
    <property type="evidence" value="ECO:0007669"/>
    <property type="project" value="InterPro"/>
</dbReference>
<feature type="active site" description="Amidino-cysteine intermediate" evidence="2">
    <location>
        <position position="379"/>
    </location>
</feature>
<dbReference type="AlphaFoldDB" id="A0A1M5V3N0"/>
<dbReference type="GO" id="GO:0009446">
    <property type="term" value="P:putrescine biosynthetic process"/>
    <property type="evidence" value="ECO:0007669"/>
    <property type="project" value="InterPro"/>
</dbReference>
<dbReference type="EMBL" id="FQXK01000006">
    <property type="protein sequence ID" value="SHH69867.1"/>
    <property type="molecule type" value="Genomic_DNA"/>
</dbReference>
<evidence type="ECO:0000313" key="3">
    <source>
        <dbReference type="EMBL" id="SHH69867.1"/>
    </source>
</evidence>
<dbReference type="OrthoDB" id="9808013at2"/>
<comment type="similarity">
    <text evidence="2">Belongs to the agmatine deiminase family.</text>
</comment>
<dbReference type="EC" id="3.5.3.12" evidence="2"/>
<dbReference type="STRING" id="1121131.SAMN02745229_00856"/>
<proteinExistence type="inferred from homology"/>
<evidence type="ECO:0000256" key="1">
    <source>
        <dbReference type="ARBA" id="ARBA00022801"/>
    </source>
</evidence>